<dbReference type="RefSeq" id="WP_006894522.1">
    <property type="nucleotide sequence ID" value="NZ_BANU01000001.1"/>
</dbReference>
<evidence type="ECO:0000256" key="1">
    <source>
        <dbReference type="SAM" id="MobiDB-lite"/>
    </source>
</evidence>
<evidence type="ECO:0000313" key="3">
    <source>
        <dbReference type="Proteomes" id="UP000035083"/>
    </source>
</evidence>
<feature type="compositionally biased region" description="Gly residues" evidence="1">
    <location>
        <begin position="35"/>
        <end position="49"/>
    </location>
</feature>
<dbReference type="EMBL" id="BANU01000001">
    <property type="protein sequence ID" value="GAC59335.1"/>
    <property type="molecule type" value="Genomic_DNA"/>
</dbReference>
<dbReference type="AlphaFoldDB" id="L7LDX4"/>
<comment type="caution">
    <text evidence="2">The sequence shown here is derived from an EMBL/GenBank/DDBJ whole genome shotgun (WGS) entry which is preliminary data.</text>
</comment>
<keyword evidence="3" id="KW-1185">Reference proteome</keyword>
<organism evidence="2 3">
    <name type="scientific">Gordonia sihwensis NBRC 108236</name>
    <dbReference type="NCBI Taxonomy" id="1223544"/>
    <lineage>
        <taxon>Bacteria</taxon>
        <taxon>Bacillati</taxon>
        <taxon>Actinomycetota</taxon>
        <taxon>Actinomycetes</taxon>
        <taxon>Mycobacteriales</taxon>
        <taxon>Gordoniaceae</taxon>
        <taxon>Gordonia</taxon>
    </lineage>
</organism>
<evidence type="ECO:0000313" key="2">
    <source>
        <dbReference type="EMBL" id="GAC59335.1"/>
    </source>
</evidence>
<feature type="compositionally biased region" description="Basic and acidic residues" evidence="1">
    <location>
        <begin position="83"/>
        <end position="130"/>
    </location>
</feature>
<feature type="region of interest" description="Disordered" evidence="1">
    <location>
        <begin position="162"/>
        <end position="215"/>
    </location>
</feature>
<evidence type="ECO:0008006" key="4">
    <source>
        <dbReference type="Google" id="ProtNLM"/>
    </source>
</evidence>
<reference evidence="2 3" key="1">
    <citation type="submission" date="2012-12" db="EMBL/GenBank/DDBJ databases">
        <title>Whole genome shotgun sequence of Gordonia sihwensis NBRC 108236.</title>
        <authorList>
            <person name="Yoshida I."/>
            <person name="Hosoyama A."/>
            <person name="Tsuchikane K."/>
            <person name="Ando Y."/>
            <person name="Baba S."/>
            <person name="Ohji S."/>
            <person name="Hamada M."/>
            <person name="Tamura T."/>
            <person name="Yamazoe A."/>
            <person name="Yamazaki S."/>
            <person name="Fujita N."/>
        </authorList>
    </citation>
    <scope>NUCLEOTIDE SEQUENCE [LARGE SCALE GENOMIC DNA]</scope>
    <source>
        <strain evidence="2 3">NBRC 108236</strain>
    </source>
</reference>
<protein>
    <recommendedName>
        <fullName evidence="4">Scaffolding protein</fullName>
    </recommendedName>
</protein>
<dbReference type="Proteomes" id="UP000035083">
    <property type="component" value="Unassembled WGS sequence"/>
</dbReference>
<accession>L7LDX4</accession>
<feature type="compositionally biased region" description="Gly residues" evidence="1">
    <location>
        <begin position="57"/>
        <end position="66"/>
    </location>
</feature>
<name>L7LDX4_9ACTN</name>
<feature type="region of interest" description="Disordered" evidence="1">
    <location>
        <begin position="1"/>
        <end position="130"/>
    </location>
</feature>
<feature type="compositionally biased region" description="Low complexity" evidence="1">
    <location>
        <begin position="193"/>
        <end position="207"/>
    </location>
</feature>
<sequence length="215" mass="22054">MSHRTLPSTLHSVITPCAPEGRHPRLRFFAMGEDNSGGGGGGAGGAGGDGGHDAGSDSGGDGGDGGDVFKSEHSKNAVLADLTSERKGRAAAEQERDALAQRLAEIEDKNKTDEQRKQEAEAKRDADHRAAQLKADQYEATEKAGLPLSWAKRIAGATPEEMLADAQQLKSDMDAQSAAGHRTDGAGVGGAGANDTAATAAPGAARASVYYQTSK</sequence>
<proteinExistence type="predicted"/>
<gene>
    <name evidence="2" type="ORF">GSI01S_01_03020</name>
</gene>
<feature type="compositionally biased region" description="Polar residues" evidence="1">
    <location>
        <begin position="1"/>
        <end position="12"/>
    </location>
</feature>